<dbReference type="Gene3D" id="3.40.50.2000">
    <property type="entry name" value="Glycogen Phosphorylase B"/>
    <property type="match status" value="2"/>
</dbReference>
<reference evidence="5" key="2">
    <citation type="submission" date="2023-01" db="EMBL/GenBank/DDBJ databases">
        <authorList>
            <person name="Sun Q."/>
            <person name="Evtushenko L."/>
        </authorList>
    </citation>
    <scope>NUCLEOTIDE SEQUENCE</scope>
    <source>
        <strain evidence="5">VKM Ac-2007</strain>
    </source>
</reference>
<dbReference type="InterPro" id="IPR028098">
    <property type="entry name" value="Glyco_trans_4-like_N"/>
</dbReference>
<dbReference type="PANTHER" id="PTHR45947:SF3">
    <property type="entry name" value="SULFOQUINOVOSYL TRANSFERASE SQD2"/>
    <property type="match status" value="1"/>
</dbReference>
<keyword evidence="1" id="KW-0328">Glycosyltransferase</keyword>
<evidence type="ECO:0000256" key="1">
    <source>
        <dbReference type="ARBA" id="ARBA00022676"/>
    </source>
</evidence>
<dbReference type="Proteomes" id="UP001143474">
    <property type="component" value="Unassembled WGS sequence"/>
</dbReference>
<sequence>MNRTLIVTNDFPPRAGGIQSFVHGLAACRPPGSVMVYAPSWPGCADFDRRQPYPVVRHPTSLMLPTRAVARRAAELVTGSECETVVFGAAAPLGLLAPRMRAAGARRIVMVTHGHEAAWAGVPVARGLLARIGAHADAVTYLGEYTRRRLAEVIPEDRLVRLAPGVDTGLFRPGAGGQGVRAALGLEDRPVVVCLSRLVPRKGQDMLLRAWPRVLRAVPDAVLLIVGGGPYRRVLERLARPMGDSVRITGPVPWASLPAHLDAGDVFAMPCRTRLGGLDVEGLGIVYLEASASGLPVVAGSSGGAPDAVLPGETGLVVDGASPAEIAAALVRLLEDPAAARAMGERGREWVEREWDWKLVTDRFAGLLETPPGTAAVAGT</sequence>
<feature type="domain" description="Glycosyltransferase subfamily 4-like N-terminal" evidence="4">
    <location>
        <begin position="33"/>
        <end position="168"/>
    </location>
</feature>
<dbReference type="InterPro" id="IPR001296">
    <property type="entry name" value="Glyco_trans_1"/>
</dbReference>
<feature type="domain" description="Glycosyl transferase family 1" evidence="3">
    <location>
        <begin position="185"/>
        <end position="350"/>
    </location>
</feature>
<dbReference type="RefSeq" id="WP_271218579.1">
    <property type="nucleotide sequence ID" value="NZ_BSEV01000007.1"/>
</dbReference>
<proteinExistence type="predicted"/>
<evidence type="ECO:0000259" key="3">
    <source>
        <dbReference type="Pfam" id="PF00534"/>
    </source>
</evidence>
<dbReference type="FunFam" id="3.40.50.2000:FF:000069">
    <property type="entry name" value="Alpha-(1-6)-phosphatidylinositol monomannoside mannosyltransferase"/>
    <property type="match status" value="1"/>
</dbReference>
<dbReference type="Pfam" id="PF13439">
    <property type="entry name" value="Glyco_transf_4"/>
    <property type="match status" value="1"/>
</dbReference>
<evidence type="ECO:0000313" key="5">
    <source>
        <dbReference type="EMBL" id="GLK10135.1"/>
    </source>
</evidence>
<dbReference type="CDD" id="cd03801">
    <property type="entry name" value="GT4_PimA-like"/>
    <property type="match status" value="1"/>
</dbReference>
<dbReference type="Pfam" id="PF00534">
    <property type="entry name" value="Glycos_transf_1"/>
    <property type="match status" value="1"/>
</dbReference>
<reference evidence="5" key="1">
    <citation type="journal article" date="2014" name="Int. J. Syst. Evol. Microbiol.">
        <title>Complete genome sequence of Corynebacterium casei LMG S-19264T (=DSM 44701T), isolated from a smear-ripened cheese.</title>
        <authorList>
            <consortium name="US DOE Joint Genome Institute (JGI-PGF)"/>
            <person name="Walter F."/>
            <person name="Albersmeier A."/>
            <person name="Kalinowski J."/>
            <person name="Ruckert C."/>
        </authorList>
    </citation>
    <scope>NUCLEOTIDE SEQUENCE</scope>
    <source>
        <strain evidence="5">VKM Ac-2007</strain>
    </source>
</reference>
<dbReference type="EMBL" id="BSEV01000007">
    <property type="protein sequence ID" value="GLK10135.1"/>
    <property type="molecule type" value="Genomic_DNA"/>
</dbReference>
<protein>
    <submittedName>
        <fullName evidence="5">Glycosyl transferase family 1</fullName>
    </submittedName>
</protein>
<gene>
    <name evidence="5" type="ORF">GCM10017600_35410</name>
</gene>
<evidence type="ECO:0000259" key="4">
    <source>
        <dbReference type="Pfam" id="PF13439"/>
    </source>
</evidence>
<dbReference type="InterPro" id="IPR050194">
    <property type="entry name" value="Glycosyltransferase_grp1"/>
</dbReference>
<dbReference type="PROSITE" id="PS51257">
    <property type="entry name" value="PROKAR_LIPOPROTEIN"/>
    <property type="match status" value="1"/>
</dbReference>
<organism evidence="5 6">
    <name type="scientific">Streptosporangium carneum</name>
    <dbReference type="NCBI Taxonomy" id="47481"/>
    <lineage>
        <taxon>Bacteria</taxon>
        <taxon>Bacillati</taxon>
        <taxon>Actinomycetota</taxon>
        <taxon>Actinomycetes</taxon>
        <taxon>Streptosporangiales</taxon>
        <taxon>Streptosporangiaceae</taxon>
        <taxon>Streptosporangium</taxon>
    </lineage>
</organism>
<dbReference type="GO" id="GO:1901137">
    <property type="term" value="P:carbohydrate derivative biosynthetic process"/>
    <property type="evidence" value="ECO:0007669"/>
    <property type="project" value="UniProtKB-ARBA"/>
</dbReference>
<dbReference type="PANTHER" id="PTHR45947">
    <property type="entry name" value="SULFOQUINOVOSYL TRANSFERASE SQD2"/>
    <property type="match status" value="1"/>
</dbReference>
<accession>A0A9W6MDP6</accession>
<evidence type="ECO:0000313" key="6">
    <source>
        <dbReference type="Proteomes" id="UP001143474"/>
    </source>
</evidence>
<keyword evidence="2 5" id="KW-0808">Transferase</keyword>
<name>A0A9W6MDP6_9ACTN</name>
<dbReference type="SUPFAM" id="SSF53756">
    <property type="entry name" value="UDP-Glycosyltransferase/glycogen phosphorylase"/>
    <property type="match status" value="1"/>
</dbReference>
<dbReference type="AlphaFoldDB" id="A0A9W6MDP6"/>
<dbReference type="GO" id="GO:0016758">
    <property type="term" value="F:hexosyltransferase activity"/>
    <property type="evidence" value="ECO:0007669"/>
    <property type="project" value="TreeGrafter"/>
</dbReference>
<comment type="caution">
    <text evidence="5">The sequence shown here is derived from an EMBL/GenBank/DDBJ whole genome shotgun (WGS) entry which is preliminary data.</text>
</comment>
<evidence type="ECO:0000256" key="2">
    <source>
        <dbReference type="ARBA" id="ARBA00022679"/>
    </source>
</evidence>
<keyword evidence="6" id="KW-1185">Reference proteome</keyword>